<feature type="region of interest" description="Disordered" evidence="1">
    <location>
        <begin position="152"/>
        <end position="171"/>
    </location>
</feature>
<dbReference type="EMBL" id="WTYT01000003">
    <property type="protein sequence ID" value="MXO65920.1"/>
    <property type="molecule type" value="Genomic_DNA"/>
</dbReference>
<dbReference type="Proteomes" id="UP000438476">
    <property type="component" value="Unassembled WGS sequence"/>
</dbReference>
<evidence type="ECO:0000313" key="3">
    <source>
        <dbReference type="Proteomes" id="UP000438476"/>
    </source>
</evidence>
<proteinExistence type="predicted"/>
<keyword evidence="3" id="KW-1185">Reference proteome</keyword>
<accession>A0A6I4T7T8</accession>
<sequence length="171" mass="18097">MYAKPTSMKARHYHERLIIKAMRLLAAPAPGPSSGEGLLRCAGIEEEGVSALAAVVALLPRLLPAARLHGIGSPFVSSGEIVLLGELGRRQRQRSASLLGAKRWPLKLPPSLGLLLDTSASALSAADIFLFHRTISAALDYAREMPSPGISPMTGAAPGLRPAIHPEIDRT</sequence>
<organism evidence="2 3">
    <name type="scientific">Altericroceibacterium endophyticum</name>
    <dbReference type="NCBI Taxonomy" id="1808508"/>
    <lineage>
        <taxon>Bacteria</taxon>
        <taxon>Pseudomonadati</taxon>
        <taxon>Pseudomonadota</taxon>
        <taxon>Alphaproteobacteria</taxon>
        <taxon>Sphingomonadales</taxon>
        <taxon>Erythrobacteraceae</taxon>
        <taxon>Altericroceibacterium</taxon>
    </lineage>
</organism>
<protein>
    <submittedName>
        <fullName evidence="2">Uncharacterized protein</fullName>
    </submittedName>
</protein>
<reference evidence="2 3" key="1">
    <citation type="submission" date="2019-12" db="EMBL/GenBank/DDBJ databases">
        <title>Genomic-based taxomic classification of the family Erythrobacteraceae.</title>
        <authorList>
            <person name="Xu L."/>
        </authorList>
    </citation>
    <scope>NUCLEOTIDE SEQUENCE [LARGE SCALE GENOMIC DNA]</scope>
    <source>
        <strain evidence="2 3">LMG 29518</strain>
    </source>
</reference>
<evidence type="ECO:0000313" key="2">
    <source>
        <dbReference type="EMBL" id="MXO65920.1"/>
    </source>
</evidence>
<evidence type="ECO:0000256" key="1">
    <source>
        <dbReference type="SAM" id="MobiDB-lite"/>
    </source>
</evidence>
<gene>
    <name evidence="2" type="ORF">GRI91_09150</name>
</gene>
<name>A0A6I4T7T8_9SPHN</name>
<comment type="caution">
    <text evidence="2">The sequence shown here is derived from an EMBL/GenBank/DDBJ whole genome shotgun (WGS) entry which is preliminary data.</text>
</comment>
<dbReference type="AlphaFoldDB" id="A0A6I4T7T8"/>